<dbReference type="AlphaFoldDB" id="A0AA36ISJ7"/>
<dbReference type="EMBL" id="CAUJNA010002424">
    <property type="protein sequence ID" value="CAJ1392836.1"/>
    <property type="molecule type" value="Genomic_DNA"/>
</dbReference>
<accession>A0AA36ISJ7</accession>
<protein>
    <recommendedName>
        <fullName evidence="2">JmjC domain-containing protein</fullName>
    </recommendedName>
</protein>
<sequence length="435" mass="49177">MVRMRGLLLPCAAAWQSLGAPDFLALRDGQKDFSDLPCLEDGLEPLDAEWAQRPFVLRKCRGLLDRQADLEREALLEAVSGTQQEVRVGYSWSIAQNRGEGPRKMPLEDYLRHEMQTGLYDGETFLEPKYAFDMGLKLPGMPGREAIPKAIRDWNASSFSADQAVTLQMLGAARSAVGWHSHGASVQMTIFGRKRWFLYPRGQYPWGDGPGGGFSLTDWLQLVYPTLPEEQRPLECVVEAGDVVYVPDGWYHAVVNLADTVAAPGCHLEVSFQSPQMALEPQEAFKAMSLQMVQGLWQEHPDQVKEIAEAAAAYLDQGLTNDLHARRVLFYCLMQMDPDKADKVILEGVARDPFHVPLQFELATWLAARAKEDDASALRRIRQLLPQWEPQLIANLRNQKAMWILNKFHRALGDEQTADRYFDRLVELNEKGIDR</sequence>
<evidence type="ECO:0000313" key="3">
    <source>
        <dbReference type="EMBL" id="CAJ1392836.1"/>
    </source>
</evidence>
<dbReference type="Pfam" id="PF13621">
    <property type="entry name" value="Cupin_8"/>
    <property type="match status" value="1"/>
</dbReference>
<dbReference type="PANTHER" id="PTHR12480:SF35">
    <property type="entry name" value="TRANSCRIPTION FACTOR JUMONJI, JMJC DOMAIN-CONTAINING PROTEIN"/>
    <property type="match status" value="1"/>
</dbReference>
<dbReference type="Gene3D" id="2.60.120.650">
    <property type="entry name" value="Cupin"/>
    <property type="match status" value="1"/>
</dbReference>
<dbReference type="InterPro" id="IPR050910">
    <property type="entry name" value="JMJD6_ArgDemeth/LysHydrox"/>
</dbReference>
<organism evidence="3 4">
    <name type="scientific">Effrenium voratum</name>
    <dbReference type="NCBI Taxonomy" id="2562239"/>
    <lineage>
        <taxon>Eukaryota</taxon>
        <taxon>Sar</taxon>
        <taxon>Alveolata</taxon>
        <taxon>Dinophyceae</taxon>
        <taxon>Suessiales</taxon>
        <taxon>Symbiodiniaceae</taxon>
        <taxon>Effrenium</taxon>
    </lineage>
</organism>
<evidence type="ECO:0000313" key="4">
    <source>
        <dbReference type="Proteomes" id="UP001178507"/>
    </source>
</evidence>
<comment type="caution">
    <text evidence="3">The sequence shown here is derived from an EMBL/GenBank/DDBJ whole genome shotgun (WGS) entry which is preliminary data.</text>
</comment>
<evidence type="ECO:0000259" key="2">
    <source>
        <dbReference type="PROSITE" id="PS51184"/>
    </source>
</evidence>
<dbReference type="PANTHER" id="PTHR12480">
    <property type="entry name" value="ARGININE DEMETHYLASE AND LYSYL-HYDROXYLASE JMJD"/>
    <property type="match status" value="1"/>
</dbReference>
<proteinExistence type="predicted"/>
<dbReference type="InterPro" id="IPR003347">
    <property type="entry name" value="JmjC_dom"/>
</dbReference>
<name>A0AA36ISJ7_9DINO</name>
<dbReference type="Proteomes" id="UP001178507">
    <property type="component" value="Unassembled WGS sequence"/>
</dbReference>
<feature type="domain" description="JmjC" evidence="2">
    <location>
        <begin position="115"/>
        <end position="289"/>
    </location>
</feature>
<reference evidence="3" key="1">
    <citation type="submission" date="2023-08" db="EMBL/GenBank/DDBJ databases">
        <authorList>
            <person name="Chen Y."/>
            <person name="Shah S."/>
            <person name="Dougan E. K."/>
            <person name="Thang M."/>
            <person name="Chan C."/>
        </authorList>
    </citation>
    <scope>NUCLEOTIDE SEQUENCE</scope>
</reference>
<dbReference type="InterPro" id="IPR041667">
    <property type="entry name" value="Cupin_8"/>
</dbReference>
<keyword evidence="1" id="KW-0732">Signal</keyword>
<feature type="signal peptide" evidence="1">
    <location>
        <begin position="1"/>
        <end position="19"/>
    </location>
</feature>
<dbReference type="SUPFAM" id="SSF51197">
    <property type="entry name" value="Clavaminate synthase-like"/>
    <property type="match status" value="1"/>
</dbReference>
<evidence type="ECO:0000256" key="1">
    <source>
        <dbReference type="SAM" id="SignalP"/>
    </source>
</evidence>
<dbReference type="PROSITE" id="PS51184">
    <property type="entry name" value="JMJC"/>
    <property type="match status" value="1"/>
</dbReference>
<keyword evidence="4" id="KW-1185">Reference proteome</keyword>
<gene>
    <name evidence="3" type="ORF">EVOR1521_LOCUS17836</name>
</gene>
<dbReference type="GO" id="GO:0005737">
    <property type="term" value="C:cytoplasm"/>
    <property type="evidence" value="ECO:0007669"/>
    <property type="project" value="TreeGrafter"/>
</dbReference>
<feature type="chain" id="PRO_5041304641" description="JmjC domain-containing protein" evidence="1">
    <location>
        <begin position="20"/>
        <end position="435"/>
    </location>
</feature>